<dbReference type="NCBIfam" id="NF003417">
    <property type="entry name" value="PRK04813.1"/>
    <property type="match status" value="2"/>
</dbReference>
<dbReference type="SUPFAM" id="SSF52777">
    <property type="entry name" value="CoA-dependent acyltransferases"/>
    <property type="match status" value="4"/>
</dbReference>
<evidence type="ECO:0000256" key="1">
    <source>
        <dbReference type="ARBA" id="ARBA00001957"/>
    </source>
</evidence>
<dbReference type="InterPro" id="IPR001031">
    <property type="entry name" value="Thioesterase"/>
</dbReference>
<comment type="caution">
    <text evidence="5">The sequence shown here is derived from an EMBL/GenBank/DDBJ whole genome shotgun (WGS) entry which is preliminary data.</text>
</comment>
<dbReference type="Gene3D" id="3.30.559.30">
    <property type="entry name" value="Nonribosomal peptide synthetase, condensation domain"/>
    <property type="match status" value="2"/>
</dbReference>
<organism evidence="5 6">
    <name type="scientific">Xanthomonas sacchari</name>
    <dbReference type="NCBI Taxonomy" id="56458"/>
    <lineage>
        <taxon>Bacteria</taxon>
        <taxon>Pseudomonadati</taxon>
        <taxon>Pseudomonadota</taxon>
        <taxon>Gammaproteobacteria</taxon>
        <taxon>Lysobacterales</taxon>
        <taxon>Lysobacteraceae</taxon>
        <taxon>Xanthomonas</taxon>
    </lineage>
</organism>
<dbReference type="PROSITE" id="PS50075">
    <property type="entry name" value="CARRIER"/>
    <property type="match status" value="2"/>
</dbReference>
<dbReference type="Pfam" id="PF00975">
    <property type="entry name" value="Thioesterase"/>
    <property type="match status" value="2"/>
</dbReference>
<accession>A0ABT3DV13</accession>
<dbReference type="InterPro" id="IPR045851">
    <property type="entry name" value="AMP-bd_C_sf"/>
</dbReference>
<dbReference type="SUPFAM" id="SSF53474">
    <property type="entry name" value="alpha/beta-Hydrolases"/>
    <property type="match status" value="2"/>
</dbReference>
<dbReference type="InterPro" id="IPR020806">
    <property type="entry name" value="PKS_PP-bd"/>
</dbReference>
<dbReference type="Gene3D" id="3.40.50.1820">
    <property type="entry name" value="alpha/beta hydrolase"/>
    <property type="match status" value="2"/>
</dbReference>
<dbReference type="SMART" id="SM00824">
    <property type="entry name" value="PKS_TE"/>
    <property type="match status" value="1"/>
</dbReference>
<comment type="cofactor">
    <cofactor evidence="1">
        <name>pantetheine 4'-phosphate</name>
        <dbReference type="ChEBI" id="CHEBI:47942"/>
    </cofactor>
</comment>
<dbReference type="InterPro" id="IPR020845">
    <property type="entry name" value="AMP-binding_CS"/>
</dbReference>
<dbReference type="InterPro" id="IPR000873">
    <property type="entry name" value="AMP-dep_synth/lig_dom"/>
</dbReference>
<dbReference type="Gene3D" id="3.40.50.980">
    <property type="match status" value="4"/>
</dbReference>
<dbReference type="PROSITE" id="PS00012">
    <property type="entry name" value="PHOSPHOPANTETHEINE"/>
    <property type="match status" value="2"/>
</dbReference>
<dbReference type="Pfam" id="PF00668">
    <property type="entry name" value="Condensation"/>
    <property type="match status" value="2"/>
</dbReference>
<dbReference type="CDD" id="cd19531">
    <property type="entry name" value="LCL_NRPS-like"/>
    <property type="match status" value="2"/>
</dbReference>
<protein>
    <submittedName>
        <fullName evidence="5">D-alanine--D-alanyl carrier protein ligase</fullName>
        <ecNumber evidence="5">6.2.1.54</ecNumber>
    </submittedName>
</protein>
<dbReference type="Gene3D" id="2.30.38.10">
    <property type="entry name" value="Luciferase, Domain 3"/>
    <property type="match status" value="2"/>
</dbReference>
<dbReference type="SUPFAM" id="SSF47336">
    <property type="entry name" value="ACP-like"/>
    <property type="match status" value="2"/>
</dbReference>
<dbReference type="PANTHER" id="PTHR45527:SF1">
    <property type="entry name" value="FATTY ACID SYNTHASE"/>
    <property type="match status" value="1"/>
</dbReference>
<dbReference type="InterPro" id="IPR029058">
    <property type="entry name" value="AB_hydrolase_fold"/>
</dbReference>
<dbReference type="Proteomes" id="UP001320843">
    <property type="component" value="Unassembled WGS sequence"/>
</dbReference>
<dbReference type="EMBL" id="JANFWR010000009">
    <property type="protein sequence ID" value="MCW0399201.1"/>
    <property type="molecule type" value="Genomic_DNA"/>
</dbReference>
<dbReference type="PANTHER" id="PTHR45527">
    <property type="entry name" value="NONRIBOSOMAL PEPTIDE SYNTHETASE"/>
    <property type="match status" value="1"/>
</dbReference>
<dbReference type="InterPro" id="IPR020802">
    <property type="entry name" value="TesA-like"/>
</dbReference>
<evidence type="ECO:0000259" key="4">
    <source>
        <dbReference type="PROSITE" id="PS50075"/>
    </source>
</evidence>
<dbReference type="Gene3D" id="3.30.300.30">
    <property type="match status" value="2"/>
</dbReference>
<evidence type="ECO:0000256" key="2">
    <source>
        <dbReference type="ARBA" id="ARBA00022450"/>
    </source>
</evidence>
<gene>
    <name evidence="5" type="ORF">NB700_001757</name>
</gene>
<dbReference type="Gene3D" id="1.10.1200.10">
    <property type="entry name" value="ACP-like"/>
    <property type="match status" value="2"/>
</dbReference>
<dbReference type="NCBIfam" id="TIGR01733">
    <property type="entry name" value="AA-adenyl-dom"/>
    <property type="match status" value="2"/>
</dbReference>
<name>A0ABT3DV13_9XANT</name>
<feature type="domain" description="Carrier" evidence="4">
    <location>
        <begin position="2074"/>
        <end position="2149"/>
    </location>
</feature>
<sequence>MQNEATLEQLKRAVKLQRLLQQGIIAKKKAARPLLSLADRTKPLQLSWGQQRLWFVDQLDSSASAAYHMPSALRLSGLLDTGALRSALDRIVARHEILRTTFKINEDGPVQSIAPADIGLELLEHDLCNLMGADLENEIELLSKQAHGAPFDLTKGPLIRGRLLRIDKDQHILFLTQHHIISDGWSISLLIQEVGALYAAFLANQPDPLPPLTIQYADYSTWQREWLQGDELQQQLSFWTQELSGAPELLQLPTDHQRPATQSFAGSTIAVEMSATLVSELNALSKRNGATLFMTLLAAWAVVLARLVGGNDIVIGTPVANRQRAEVERLLGLFVNTLALRVRLEGDPSTSQLLQQVKASTLAAYEHQDLPFEQVVEALQPTRSLSHSPLFQVMLALNNTPERGELTLPGLTLEGIEQSLQTSHLDLTLSLNEVGGRLVGTLNYASDLFDRETVCRWVGYLHRTLAEMVSDPDRPISEIEMLSDAERRRLITDLNANCAPYPDTVLVHQLFEMQARSQPDALAISYQGTHLSYAELNARANRVAHALIALGARPDTLIAICMQRSVDMIVAVLAVLKSGAAYVPLDPSYPVERLQFMLNDSRPMVLLTQSALAATMPAIHAPVLLLDEEAASWAMQPCTDPDTREIGQTPDQLAYMIYTSGSSGLPKGVLVEHRSLCNLVAAQIDSLLLTPQSRVLQFVSFSFDVCISEIAMALCSGASLHLAHPDALIPGQPLIETLRRKRISHVSLPLPALAALPTDVPLDDLHTIIVGGDVCPSSLARQWSSGRKFFNVYGPTEATVSATSFAYVDTIGNALPIGTPLPNVRIYILDDMLRPAPSGVVGEIYIGGVGVARGYWARPELNEARFLPDPFGLDADARMYKTGDLGRWLADGNLEFCGRNDFQVKIRGFRIELGEIEMRLTRCEGVRDAIVDARNDVHGQKRLVAYASAQQGKTLTAAALRGELAQALPDYMLPSSYVVMERFPLTPNGKIDRKALPAPEAADQAASEYLPPQGDIEQVVANIWQQLLGLARVGRNDHFFELGGHSLLAAQVISRLRQMLSVEVQLREIFARPILSDFATAVETARSASISEILTADRTRPLPLSWAQQRLWFLDRLDNAGTAYHMPAAMRLTGKLDRASLRKALDRVVARHEILRTRFELADGEPTQIIAPADSGFTLFEHDLRALPEHLKAETVQELSTQEMQAPFDLQTGPLIRGQLLQLSESEHVLLLTQHHIISDGWSIPLLVNEVGALYSAFHTGTDDPLPPLALQYADYAVWQRDWLRGAALDKQVAFWKTQLTDAPTLLELPTDRPRPALQTHLGGTVPLELPAPLAQALRALNQRHGTTMFMTLLAGWSIVLSRLSGQEDLVIGASIANRQRAEIEPLLGFFVNTLALRMRLHEDPTVTDLLSYTKATTLAAYEHQDVPFEQVVEAVQPVRSMSHSPLFQVMLALNNNHDEGELVVPGLSISGIAQTQNVSRFDLTLALRESGDTLEGSLTYSSDLFDRATIERWAEHLVQVLSDMADHDKRHISQLNLLSSEDQRRLIFEFNDTGRDFQQTDLLHRLFEARAHEQPDAVAVVYQNTQLTYGELNRRANQVAHALLELGSKPDARVAICLERSVEMAVAILGVLKSGAGYVPLDPTYPSERLAHMLADSSPLALLTQNTLQPSLPATAIPVIVLDVATAAIAGKPETDPDPNVLGCHPRQLAYVIYTSGSTGLPKGVMIEHRSAVNFWNVMRETTHRPCPPHARIAVNASYTFDMSLKGWLQLLSGHTLHLIPQHLRADAKAFCGFLEAHRIDAFDCTPSQLEALLSAGLMESPDYRACSVLIGGEAIGNTLWERLRQSVTTRFFNMYGPTEATIDATICEINGSTSSAHIGGPIHNVRTYLLDTHGKPVPLGIPGEIHIGGTGVARGYLQRPELSAERFLPDPFGTETDARMYKTGDLGSWRADGTIKYLGRNDFQVKIRGFRVELGEIEARLRDFPGVRDAVVVAREDVTGGKRLIAYLVAQGPTSPGIAELREHLSSSLAEFMVPSLFQILGAFPLNANGKLDRNALPTPDGDAMLSGTYEAPTGPTEIALTEIWKELLEVDRIGRNDDFFELGGHSLLAIQLIAQIQQRLATELGLRELFSGSKLRDLAATVDHRRTWHPNLAPIRTSGDARPLFLVHPGEGEVGYAHALAPWIDTDIPVYALAASGFLEEEPPHATVEEMADCYIGAMREVQPTGPYRIAGWSAGGTIAYEIAHRLIAADEQVDFLGLLDTTAVYPPLPAIAAGAMDGTSAQAATVLAWLSATVSPQLLERLEPLAAAGSIEEMLACCQDADELPPGIPISMLHRHALVRYSIAAAVRRYVLPSIPVEVHLFSAQDQYREDPSLGWTQSIGRRLRQYPVGGDHRTMVERTHLPSLAGALCKAMHQAQAQHLPASEAAYEPCIVLRSGTRRESTVLCIPGAGSSVAVFASLSQALPAGTAMHGMQARGLCGTLVPHLSVESAARAYIRSLHRASLRAPYRLLGHSYGGWIACEMACQLQAAGEHVSALVVLDTEAPQATPSGNARCSRLDSLLRLVELYEMRLGRPLPLSAVDLVGLDEEAQLALLLSRLVAAGIVPAKTRIEVMRGIVRVFCGNLAEHYVLPTTSLPRVHVAIASDDDNAAAQRDAWHGLTPSAAIWSAPGNHMTMLEMPNVEKLAAWLHPILSSN</sequence>
<dbReference type="Pfam" id="PF00501">
    <property type="entry name" value="AMP-binding"/>
    <property type="match status" value="2"/>
</dbReference>
<evidence type="ECO:0000313" key="6">
    <source>
        <dbReference type="Proteomes" id="UP001320843"/>
    </source>
</evidence>
<dbReference type="InterPro" id="IPR010071">
    <property type="entry name" value="AA_adenyl_dom"/>
</dbReference>
<dbReference type="InterPro" id="IPR009081">
    <property type="entry name" value="PP-bd_ACP"/>
</dbReference>
<dbReference type="Pfam" id="PF00550">
    <property type="entry name" value="PP-binding"/>
    <property type="match status" value="2"/>
</dbReference>
<dbReference type="InterPro" id="IPR025110">
    <property type="entry name" value="AMP-bd_C"/>
</dbReference>
<dbReference type="InterPro" id="IPR001242">
    <property type="entry name" value="Condensation_dom"/>
</dbReference>
<dbReference type="PROSITE" id="PS00455">
    <property type="entry name" value="AMP_BINDING"/>
    <property type="match status" value="2"/>
</dbReference>
<reference evidence="5 6" key="1">
    <citation type="submission" date="2022-06" db="EMBL/GenBank/DDBJ databases">
        <title>Dynamics of rice microbiomes reveals core vertical transmitted seed endophytes.</title>
        <authorList>
            <person name="Liao K."/>
            <person name="Zhang X."/>
        </authorList>
    </citation>
    <scope>NUCLEOTIDE SEQUENCE [LARGE SCALE GENOMIC DNA]</scope>
    <source>
        <strain evidence="5 6">YT10-10-1</strain>
    </source>
</reference>
<dbReference type="GO" id="GO:0016874">
    <property type="term" value="F:ligase activity"/>
    <property type="evidence" value="ECO:0007669"/>
    <property type="project" value="UniProtKB-KW"/>
</dbReference>
<dbReference type="EC" id="6.2.1.54" evidence="5"/>
<evidence type="ECO:0000256" key="3">
    <source>
        <dbReference type="ARBA" id="ARBA00022553"/>
    </source>
</evidence>
<proteinExistence type="predicted"/>
<dbReference type="Pfam" id="PF13193">
    <property type="entry name" value="AMP-binding_C"/>
    <property type="match status" value="2"/>
</dbReference>
<dbReference type="SMART" id="SM00823">
    <property type="entry name" value="PKS_PP"/>
    <property type="match status" value="2"/>
</dbReference>
<dbReference type="InterPro" id="IPR006162">
    <property type="entry name" value="Ppantetheine_attach_site"/>
</dbReference>
<dbReference type="InterPro" id="IPR036736">
    <property type="entry name" value="ACP-like_sf"/>
</dbReference>
<keyword evidence="2" id="KW-0596">Phosphopantetheine</keyword>
<dbReference type="Gene3D" id="3.30.559.10">
    <property type="entry name" value="Chloramphenicol acetyltransferase-like domain"/>
    <property type="match status" value="2"/>
</dbReference>
<feature type="domain" description="Carrier" evidence="4">
    <location>
        <begin position="1011"/>
        <end position="1086"/>
    </location>
</feature>
<evidence type="ECO:0000313" key="5">
    <source>
        <dbReference type="EMBL" id="MCW0399201.1"/>
    </source>
</evidence>
<keyword evidence="5" id="KW-0436">Ligase</keyword>
<dbReference type="InterPro" id="IPR023213">
    <property type="entry name" value="CAT-like_dom_sf"/>
</dbReference>
<dbReference type="RefSeq" id="WP_267083434.1">
    <property type="nucleotide sequence ID" value="NZ_CP099530.1"/>
</dbReference>
<dbReference type="SUPFAM" id="SSF56801">
    <property type="entry name" value="Acetyl-CoA synthetase-like"/>
    <property type="match status" value="2"/>
</dbReference>
<keyword evidence="3" id="KW-0597">Phosphoprotein</keyword>
<keyword evidence="6" id="KW-1185">Reference proteome</keyword>
<dbReference type="CDD" id="cd05930">
    <property type="entry name" value="A_NRPS"/>
    <property type="match status" value="1"/>
</dbReference>